<feature type="compositionally biased region" description="Polar residues" evidence="2">
    <location>
        <begin position="179"/>
        <end position="188"/>
    </location>
</feature>
<accession>A0A9P8UPJ4</accession>
<feature type="region of interest" description="Disordered" evidence="2">
    <location>
        <begin position="1088"/>
        <end position="1143"/>
    </location>
</feature>
<feature type="compositionally biased region" description="Low complexity" evidence="2">
    <location>
        <begin position="189"/>
        <end position="208"/>
    </location>
</feature>
<protein>
    <submittedName>
        <fullName evidence="3">Uncharacterized protein</fullName>
    </submittedName>
</protein>
<feature type="region of interest" description="Disordered" evidence="2">
    <location>
        <begin position="281"/>
        <end position="325"/>
    </location>
</feature>
<keyword evidence="4" id="KW-1185">Reference proteome</keyword>
<dbReference type="AlphaFoldDB" id="A0A9P8UPJ4"/>
<dbReference type="Proteomes" id="UP000758603">
    <property type="component" value="Unassembled WGS sequence"/>
</dbReference>
<comment type="caution">
    <text evidence="3">The sequence shown here is derived from an EMBL/GenBank/DDBJ whole genome shotgun (WGS) entry which is preliminary data.</text>
</comment>
<feature type="coiled-coil region" evidence="1">
    <location>
        <begin position="684"/>
        <end position="748"/>
    </location>
</feature>
<sequence>MAPQPDKDAAAIEAMMMDLGDQRLEELAKEDDRHGRRDARRLQFPAQSIHSDQKKQEVRVPSNPFAGGWNIAVTSGHFQDSDALNVSNLDTIAGGRLHALNREHPGTGRDRRVGNQNVNRVQTISWQEIKDKSRSQDVSCYDPINPGKQKAILPRRRDFLTSDNHRSGPAITMGAIESNGPTQQWGSHTSPAKSPTPAAASTTNSTSNYQPAKQWNSFRPAERSVIQAALANAIPEPASATPDGHREARGAITNGPRKSFAPTALQDEITADTTQVNRLDSEQLIPPPGLPVTPHLQATPAESTTAKHAADARSASRGIASAAKASTQGFVPPHLRMTSHVARSPAASVVNDIPPTPTIVSPVACTTSTTLSHPGALSAIANGDEVAPLRPHESRIESQAHISPLIATPRQERASATTGPAPQSAPVSLDSAQPTLFFEAKIRAARTVKSSGNVKVFSGKMYVYQYPGRNAAIWELRWSDGFVIREDFRAFVPPMSNGSRLMVRRQDHPGQILRTTQIRVDTAALGAEFSQICKALKPRFESSDVPWYPFTEEQGNPTDYDSIDLTTLLPLAGSSEYNKTVTDKPVSTQSTDCVSKPSTAQHSAMTPTTLVVDKLVLTELPTAHPANQLPTFMAESAPTELLQDQDQCGYQLTLEDDALGDMVRDLDQHDVREEAGRPKEEEEASQARQVAEEALAACRQAELELEQEARARASTRTRDADIIVKREINCETNEKTEMQARRARLEEKVATPSRSAEVLIDTSFESPDSQGPSYANDLQGMVYELPSTSAVNTDKSIPTTSSSIIKQALPELRMKLEPVVSSEPALILTDNQDRTGQQVAQVDAGEEGSTINAAKLANVSLGTDLTVQSMAILCQLNIAHYCELSRAFDEQLYWMKQMGPHTSGSVHDAAGVQVTIIHLARHTAFKRLDNEERIKTAAVVFHNLRQLKTGHRIKYSMTRIFELKPYARRVHASVILANECLALAKDARSGRAPGTAFLTQKLVSSARQSFSLSPPSFANLQTSFIPRLPTQSRQASPTPPTGSGVSSRQTANQETQTDIRPWITVERPEEVAARTLLSAAIQAREDNHAFQSHQSVTRSQATAVTAAQPSTPSTNTTMKESRPVPPHLRRVGYQTGLGASRWA</sequence>
<dbReference type="RefSeq" id="XP_045960153.1">
    <property type="nucleotide sequence ID" value="XM_046107170.1"/>
</dbReference>
<dbReference type="GeneID" id="70136061"/>
<feature type="region of interest" description="Disordered" evidence="2">
    <location>
        <begin position="1029"/>
        <end position="1059"/>
    </location>
</feature>
<feature type="region of interest" description="Disordered" evidence="2">
    <location>
        <begin position="235"/>
        <end position="263"/>
    </location>
</feature>
<name>A0A9P8UPJ4_9PEZI</name>
<gene>
    <name evidence="3" type="ORF">BKA67DRAFT_657787</name>
</gene>
<evidence type="ECO:0000256" key="1">
    <source>
        <dbReference type="SAM" id="Coils"/>
    </source>
</evidence>
<evidence type="ECO:0000256" key="2">
    <source>
        <dbReference type="SAM" id="MobiDB-lite"/>
    </source>
</evidence>
<feature type="compositionally biased region" description="Low complexity" evidence="2">
    <location>
        <begin position="312"/>
        <end position="325"/>
    </location>
</feature>
<keyword evidence="1" id="KW-0175">Coiled coil</keyword>
<reference evidence="3" key="1">
    <citation type="journal article" date="2021" name="Nat. Commun.">
        <title>Genetic determinants of endophytism in the Arabidopsis root mycobiome.</title>
        <authorList>
            <person name="Mesny F."/>
            <person name="Miyauchi S."/>
            <person name="Thiergart T."/>
            <person name="Pickel B."/>
            <person name="Atanasova L."/>
            <person name="Karlsson M."/>
            <person name="Huettel B."/>
            <person name="Barry K.W."/>
            <person name="Haridas S."/>
            <person name="Chen C."/>
            <person name="Bauer D."/>
            <person name="Andreopoulos W."/>
            <person name="Pangilinan J."/>
            <person name="LaButti K."/>
            <person name="Riley R."/>
            <person name="Lipzen A."/>
            <person name="Clum A."/>
            <person name="Drula E."/>
            <person name="Henrissat B."/>
            <person name="Kohler A."/>
            <person name="Grigoriev I.V."/>
            <person name="Martin F.M."/>
            <person name="Hacquard S."/>
        </authorList>
    </citation>
    <scope>NUCLEOTIDE SEQUENCE</scope>
    <source>
        <strain evidence="3">MPI-SDFR-AT-0073</strain>
    </source>
</reference>
<feature type="compositionally biased region" description="Polar residues" evidence="2">
    <location>
        <begin position="1089"/>
        <end position="1118"/>
    </location>
</feature>
<feature type="compositionally biased region" description="Polar residues" evidence="2">
    <location>
        <begin position="1048"/>
        <end position="1058"/>
    </location>
</feature>
<proteinExistence type="predicted"/>
<evidence type="ECO:0000313" key="3">
    <source>
        <dbReference type="EMBL" id="KAH6655888.1"/>
    </source>
</evidence>
<dbReference type="EMBL" id="JAGPXC010000003">
    <property type="protein sequence ID" value="KAH6655888.1"/>
    <property type="molecule type" value="Genomic_DNA"/>
</dbReference>
<dbReference type="OrthoDB" id="5231042at2759"/>
<feature type="region of interest" description="Disordered" evidence="2">
    <location>
        <begin position="162"/>
        <end position="212"/>
    </location>
</feature>
<organism evidence="3 4">
    <name type="scientific">Truncatella angustata</name>
    <dbReference type="NCBI Taxonomy" id="152316"/>
    <lineage>
        <taxon>Eukaryota</taxon>
        <taxon>Fungi</taxon>
        <taxon>Dikarya</taxon>
        <taxon>Ascomycota</taxon>
        <taxon>Pezizomycotina</taxon>
        <taxon>Sordariomycetes</taxon>
        <taxon>Xylariomycetidae</taxon>
        <taxon>Amphisphaeriales</taxon>
        <taxon>Sporocadaceae</taxon>
        <taxon>Truncatella</taxon>
    </lineage>
</organism>
<feature type="compositionally biased region" description="Basic and acidic residues" evidence="2">
    <location>
        <begin position="25"/>
        <end position="35"/>
    </location>
</feature>
<feature type="region of interest" description="Disordered" evidence="2">
    <location>
        <begin position="407"/>
        <end position="428"/>
    </location>
</feature>
<feature type="region of interest" description="Disordered" evidence="2">
    <location>
        <begin position="25"/>
        <end position="58"/>
    </location>
</feature>
<feature type="region of interest" description="Disordered" evidence="2">
    <location>
        <begin position="580"/>
        <end position="600"/>
    </location>
</feature>
<evidence type="ECO:0000313" key="4">
    <source>
        <dbReference type="Proteomes" id="UP000758603"/>
    </source>
</evidence>